<dbReference type="PROSITE" id="PS50109">
    <property type="entry name" value="HIS_KIN"/>
    <property type="match status" value="1"/>
</dbReference>
<dbReference type="GO" id="GO:0000155">
    <property type="term" value="F:phosphorelay sensor kinase activity"/>
    <property type="evidence" value="ECO:0007669"/>
    <property type="project" value="InterPro"/>
</dbReference>
<dbReference type="AlphaFoldDB" id="A0A3B1CFV0"/>
<dbReference type="EMBL" id="UOGC01000142">
    <property type="protein sequence ID" value="VAX22828.1"/>
    <property type="molecule type" value="Genomic_DNA"/>
</dbReference>
<name>A0A3B1CFV0_9ZZZZ</name>
<dbReference type="PRINTS" id="PR00344">
    <property type="entry name" value="BCTRLSENSOR"/>
</dbReference>
<dbReference type="InterPro" id="IPR004358">
    <property type="entry name" value="Sig_transdc_His_kin-like_C"/>
</dbReference>
<feature type="domain" description="Histidine kinase" evidence="3">
    <location>
        <begin position="163"/>
        <end position="415"/>
    </location>
</feature>
<reference evidence="5" key="1">
    <citation type="submission" date="2018-06" db="EMBL/GenBank/DDBJ databases">
        <authorList>
            <person name="Zhirakovskaya E."/>
        </authorList>
    </citation>
    <scope>NUCLEOTIDE SEQUENCE</scope>
</reference>
<dbReference type="InterPro" id="IPR036097">
    <property type="entry name" value="HisK_dim/P_sf"/>
</dbReference>
<dbReference type="PANTHER" id="PTHR43065:SF50">
    <property type="entry name" value="HISTIDINE KINASE"/>
    <property type="match status" value="1"/>
</dbReference>
<dbReference type="Gene3D" id="3.30.565.10">
    <property type="entry name" value="Histidine kinase-like ATPase, C-terminal domain"/>
    <property type="match status" value="1"/>
</dbReference>
<dbReference type="SUPFAM" id="SSF52172">
    <property type="entry name" value="CheY-like"/>
    <property type="match status" value="1"/>
</dbReference>
<dbReference type="PANTHER" id="PTHR43065">
    <property type="entry name" value="SENSOR HISTIDINE KINASE"/>
    <property type="match status" value="1"/>
</dbReference>
<dbReference type="SUPFAM" id="SSF55874">
    <property type="entry name" value="ATPase domain of HSP90 chaperone/DNA topoisomerase II/histidine kinase"/>
    <property type="match status" value="1"/>
</dbReference>
<dbReference type="InterPro" id="IPR036890">
    <property type="entry name" value="HATPase_C_sf"/>
</dbReference>
<keyword evidence="1" id="KW-0597">Phosphoprotein</keyword>
<feature type="region of interest" description="Disordered" evidence="2">
    <location>
        <begin position="412"/>
        <end position="433"/>
    </location>
</feature>
<evidence type="ECO:0000256" key="2">
    <source>
        <dbReference type="SAM" id="MobiDB-lite"/>
    </source>
</evidence>
<dbReference type="InterPro" id="IPR003594">
    <property type="entry name" value="HATPase_dom"/>
</dbReference>
<gene>
    <name evidence="5" type="ORF">MNBD_NITROSPINAE01-1774</name>
</gene>
<feature type="domain" description="Response regulatory" evidence="4">
    <location>
        <begin position="18"/>
        <end position="132"/>
    </location>
</feature>
<protein>
    <submittedName>
        <fullName evidence="5">Histidine kinase</fullName>
    </submittedName>
</protein>
<dbReference type="Gene3D" id="1.10.287.130">
    <property type="match status" value="1"/>
</dbReference>
<dbReference type="InterPro" id="IPR001789">
    <property type="entry name" value="Sig_transdc_resp-reg_receiver"/>
</dbReference>
<dbReference type="SUPFAM" id="SSF47384">
    <property type="entry name" value="Homodimeric domain of signal transducing histidine kinase"/>
    <property type="match status" value="1"/>
</dbReference>
<dbReference type="SMART" id="SM00448">
    <property type="entry name" value="REC"/>
    <property type="match status" value="1"/>
</dbReference>
<keyword evidence="5" id="KW-0418">Kinase</keyword>
<accession>A0A3B1CFV0</accession>
<sequence length="433" mass="47886">MKTNQAELANKLSDKIRTILIVDDEDIVATMLERLLQGEGHNTISRSDGFKALEVLETTQVDILITDLRMPGMDGVELVNKARVLHENLDIIVITGYGTMDQFLEALSGGVVDFILKPIDREQLLRTVNRILEKKNLADSLVERTKQLVNAEKMATIGLLSTGVAHEINNPTTFIRTNLQLMKEYIKRMQPKFDNISEPKNAESIRNIFLEEFPQMIEEALTGTDRIQKIVSGIKHYAHMGEDSYDENVDIREVIAQSVSLVRAKLRKHITITENYLNISEIKGHFSKLEQVFVNLLVNAADAINEKMERMRKDGVSPADCAGVIDVSATIIEGAGGENSSDYLVLTFFDNGGGISEEKMNKVFDPFFTTKPVGVGTGLGLYISYEIITQHGGEISVQSEPGEGTAFVIKLPVQGSKESGSAKKTPATQETEG</sequence>
<dbReference type="CDD" id="cd17536">
    <property type="entry name" value="REC_YesN-like"/>
    <property type="match status" value="1"/>
</dbReference>
<dbReference type="InterPro" id="IPR011006">
    <property type="entry name" value="CheY-like_superfamily"/>
</dbReference>
<dbReference type="Pfam" id="PF02518">
    <property type="entry name" value="HATPase_c"/>
    <property type="match status" value="1"/>
</dbReference>
<dbReference type="PROSITE" id="PS50110">
    <property type="entry name" value="RESPONSE_REGULATORY"/>
    <property type="match status" value="1"/>
</dbReference>
<dbReference type="InterPro" id="IPR003661">
    <property type="entry name" value="HisK_dim/P_dom"/>
</dbReference>
<organism evidence="5">
    <name type="scientific">hydrothermal vent metagenome</name>
    <dbReference type="NCBI Taxonomy" id="652676"/>
    <lineage>
        <taxon>unclassified sequences</taxon>
        <taxon>metagenomes</taxon>
        <taxon>ecological metagenomes</taxon>
    </lineage>
</organism>
<evidence type="ECO:0000313" key="5">
    <source>
        <dbReference type="EMBL" id="VAX22828.1"/>
    </source>
</evidence>
<evidence type="ECO:0000259" key="3">
    <source>
        <dbReference type="PROSITE" id="PS50109"/>
    </source>
</evidence>
<dbReference type="SMART" id="SM00387">
    <property type="entry name" value="HATPase_c"/>
    <property type="match status" value="1"/>
</dbReference>
<proteinExistence type="predicted"/>
<dbReference type="Pfam" id="PF00072">
    <property type="entry name" value="Response_reg"/>
    <property type="match status" value="1"/>
</dbReference>
<dbReference type="Gene3D" id="3.40.50.2300">
    <property type="match status" value="1"/>
</dbReference>
<keyword evidence="5" id="KW-0808">Transferase</keyword>
<evidence type="ECO:0000259" key="4">
    <source>
        <dbReference type="PROSITE" id="PS50110"/>
    </source>
</evidence>
<dbReference type="InterPro" id="IPR005467">
    <property type="entry name" value="His_kinase_dom"/>
</dbReference>
<dbReference type="CDD" id="cd00082">
    <property type="entry name" value="HisKA"/>
    <property type="match status" value="1"/>
</dbReference>
<evidence type="ECO:0000256" key="1">
    <source>
        <dbReference type="ARBA" id="ARBA00022553"/>
    </source>
</evidence>